<protein>
    <submittedName>
        <fullName evidence="3">CubicO group peptidase, beta-lactamase class C family</fullName>
    </submittedName>
</protein>
<sequence>MISGALNDLRFFLFGFLIVLQTGLAQNQLSYSTLSEMGLDEARINQQVDSIMTLGIRQEAFPGAQVLVSKNNQVVFHKAFGFHTYDSVQAVGPTDIYDLASVTKITAPLPAIMKLVDEGKLDLDAPFSNYWKAWAKRKDKKDLTLREILSHQAGLTPYIIFLNRVMKDDKIKKRFIRTSPSKKFNKTVYDGLFIKNRFRNKVHRIINRSKVSPDKTYKYSGLTFLIFPQLIEQLTGMDYETYLRQHFYKPLGCETLGFNPSKKDYPNNIVPTEVDTFFRKTLTRDWVHDENAALLGGVSGNAGLFGTAEDLAKLMLLYQNFGKVGNQQLISEEVVKEFIKVQFPENENRRGLGFDKPLLGNDTLDVAQAYPSPLASPKSFGHAGFTGTFIWADPENQLVFIFLSNRVYPSRTHRKLYELNIRTALQHTFYNAFKRLEVQN</sequence>
<keyword evidence="1" id="KW-0378">Hydrolase</keyword>
<dbReference type="STRING" id="570519.SAMN04488116_2513"/>
<evidence type="ECO:0000256" key="1">
    <source>
        <dbReference type="ARBA" id="ARBA00022801"/>
    </source>
</evidence>
<evidence type="ECO:0000313" key="3">
    <source>
        <dbReference type="EMBL" id="SHG78120.1"/>
    </source>
</evidence>
<dbReference type="Pfam" id="PF00144">
    <property type="entry name" value="Beta-lactamase"/>
    <property type="match status" value="1"/>
</dbReference>
<dbReference type="InterPro" id="IPR012338">
    <property type="entry name" value="Beta-lactam/transpept-like"/>
</dbReference>
<dbReference type="AlphaFoldDB" id="A0A1M5ML60"/>
<dbReference type="PANTHER" id="PTHR43283">
    <property type="entry name" value="BETA-LACTAMASE-RELATED"/>
    <property type="match status" value="1"/>
</dbReference>
<feature type="domain" description="Beta-lactamase-related" evidence="2">
    <location>
        <begin position="56"/>
        <end position="417"/>
    </location>
</feature>
<keyword evidence="4" id="KW-1185">Reference proteome</keyword>
<dbReference type="GO" id="GO:0016787">
    <property type="term" value="F:hydrolase activity"/>
    <property type="evidence" value="ECO:0007669"/>
    <property type="project" value="UniProtKB-KW"/>
</dbReference>
<dbReference type="InterPro" id="IPR050789">
    <property type="entry name" value="Diverse_Enzym_Activities"/>
</dbReference>
<evidence type="ECO:0000313" key="4">
    <source>
        <dbReference type="Proteomes" id="UP000184532"/>
    </source>
</evidence>
<dbReference type="EMBL" id="FQWL01000003">
    <property type="protein sequence ID" value="SHG78120.1"/>
    <property type="molecule type" value="Genomic_DNA"/>
</dbReference>
<dbReference type="PANTHER" id="PTHR43283:SF11">
    <property type="entry name" value="BETA-LACTAMASE-RELATED DOMAIN-CONTAINING PROTEIN"/>
    <property type="match status" value="1"/>
</dbReference>
<dbReference type="Proteomes" id="UP000184532">
    <property type="component" value="Unassembled WGS sequence"/>
</dbReference>
<dbReference type="Gene3D" id="3.40.710.10">
    <property type="entry name" value="DD-peptidase/beta-lactamase superfamily"/>
    <property type="match status" value="1"/>
</dbReference>
<evidence type="ECO:0000259" key="2">
    <source>
        <dbReference type="Pfam" id="PF00144"/>
    </source>
</evidence>
<accession>A0A1M5ML60</accession>
<dbReference type="InterPro" id="IPR001466">
    <property type="entry name" value="Beta-lactam-related"/>
</dbReference>
<gene>
    <name evidence="3" type="ORF">SAMN04488116_2513</name>
</gene>
<dbReference type="RefSeq" id="WP_073180029.1">
    <property type="nucleotide sequence ID" value="NZ_FQWL01000003.1"/>
</dbReference>
<dbReference type="OrthoDB" id="9805821at2"/>
<proteinExistence type="predicted"/>
<dbReference type="SUPFAM" id="SSF56601">
    <property type="entry name" value="beta-lactamase/transpeptidase-like"/>
    <property type="match status" value="1"/>
</dbReference>
<name>A0A1M5ML60_9FLAO</name>
<reference evidence="4" key="1">
    <citation type="submission" date="2016-11" db="EMBL/GenBank/DDBJ databases">
        <authorList>
            <person name="Varghese N."/>
            <person name="Submissions S."/>
        </authorList>
    </citation>
    <scope>NUCLEOTIDE SEQUENCE [LARGE SCALE GENOMIC DNA]</scope>
    <source>
        <strain evidence="4">DSM 22638</strain>
    </source>
</reference>
<organism evidence="3 4">
    <name type="scientific">Flagellimonas flava</name>
    <dbReference type="NCBI Taxonomy" id="570519"/>
    <lineage>
        <taxon>Bacteria</taxon>
        <taxon>Pseudomonadati</taxon>
        <taxon>Bacteroidota</taxon>
        <taxon>Flavobacteriia</taxon>
        <taxon>Flavobacteriales</taxon>
        <taxon>Flavobacteriaceae</taxon>
        <taxon>Flagellimonas</taxon>
    </lineage>
</organism>